<dbReference type="PANTHER" id="PTHR44591:SF23">
    <property type="entry name" value="CHEY SUBFAMILY"/>
    <property type="match status" value="1"/>
</dbReference>
<dbReference type="Pfam" id="PF00072">
    <property type="entry name" value="Response_reg"/>
    <property type="match status" value="1"/>
</dbReference>
<dbReference type="Proteomes" id="UP001484535">
    <property type="component" value="Unassembled WGS sequence"/>
</dbReference>
<organism evidence="4 5">
    <name type="scientific">Aurantiacibacter flavus</name>
    <dbReference type="NCBI Taxonomy" id="3145232"/>
    <lineage>
        <taxon>Bacteria</taxon>
        <taxon>Pseudomonadati</taxon>
        <taxon>Pseudomonadota</taxon>
        <taxon>Alphaproteobacteria</taxon>
        <taxon>Sphingomonadales</taxon>
        <taxon>Erythrobacteraceae</taxon>
        <taxon>Aurantiacibacter</taxon>
    </lineage>
</organism>
<dbReference type="InterPro" id="IPR011006">
    <property type="entry name" value="CheY-like_superfamily"/>
</dbReference>
<feature type="modified residue" description="4-aspartylphosphate" evidence="2">
    <location>
        <position position="53"/>
    </location>
</feature>
<keyword evidence="1 2" id="KW-0597">Phosphoprotein</keyword>
<dbReference type="InterPro" id="IPR001789">
    <property type="entry name" value="Sig_transdc_resp-reg_receiver"/>
</dbReference>
<proteinExistence type="predicted"/>
<name>A0ABV0CZ02_9SPHN</name>
<dbReference type="InterPro" id="IPR050595">
    <property type="entry name" value="Bact_response_regulator"/>
</dbReference>
<dbReference type="SUPFAM" id="SSF52172">
    <property type="entry name" value="CheY-like"/>
    <property type="match status" value="1"/>
</dbReference>
<evidence type="ECO:0000256" key="1">
    <source>
        <dbReference type="ARBA" id="ARBA00022553"/>
    </source>
</evidence>
<protein>
    <submittedName>
        <fullName evidence="4">Response regulator</fullName>
    </submittedName>
</protein>
<evidence type="ECO:0000313" key="4">
    <source>
        <dbReference type="EMBL" id="MEN7537921.1"/>
    </source>
</evidence>
<sequence length="134" mass="14822">MTKRVLVVEDDLLNRMFLSDSLRLHGYDVCEVDDGAQVMDAVRDYAPDLITMDLNIPHISGETLIRRLRRDAVYAKMPVLAITAFASPRDEQRILQLGADGFMAKPLALQSLLDAVGNLIAANENQKSRAPALS</sequence>
<dbReference type="PANTHER" id="PTHR44591">
    <property type="entry name" value="STRESS RESPONSE REGULATOR PROTEIN 1"/>
    <property type="match status" value="1"/>
</dbReference>
<evidence type="ECO:0000256" key="2">
    <source>
        <dbReference type="PROSITE-ProRule" id="PRU00169"/>
    </source>
</evidence>
<dbReference type="Gene3D" id="3.40.50.2300">
    <property type="match status" value="1"/>
</dbReference>
<dbReference type="RefSeq" id="WP_346785380.1">
    <property type="nucleotide sequence ID" value="NZ_JBDLBR010000004.1"/>
</dbReference>
<comment type="caution">
    <text evidence="4">The sequence shown here is derived from an EMBL/GenBank/DDBJ whole genome shotgun (WGS) entry which is preliminary data.</text>
</comment>
<gene>
    <name evidence="4" type="ORF">ABDJ38_12130</name>
</gene>
<dbReference type="EMBL" id="JBDLBR010000004">
    <property type="protein sequence ID" value="MEN7537921.1"/>
    <property type="molecule type" value="Genomic_DNA"/>
</dbReference>
<reference evidence="4 5" key="1">
    <citation type="submission" date="2024-05" db="EMBL/GenBank/DDBJ databases">
        <authorList>
            <person name="Park S."/>
        </authorList>
    </citation>
    <scope>NUCLEOTIDE SEQUENCE [LARGE SCALE GENOMIC DNA]</scope>
    <source>
        <strain evidence="4 5">DGU5</strain>
    </source>
</reference>
<accession>A0ABV0CZ02</accession>
<keyword evidence="5" id="KW-1185">Reference proteome</keyword>
<evidence type="ECO:0000259" key="3">
    <source>
        <dbReference type="PROSITE" id="PS50110"/>
    </source>
</evidence>
<dbReference type="SMART" id="SM00448">
    <property type="entry name" value="REC"/>
    <property type="match status" value="1"/>
</dbReference>
<evidence type="ECO:0000313" key="5">
    <source>
        <dbReference type="Proteomes" id="UP001484535"/>
    </source>
</evidence>
<feature type="domain" description="Response regulatory" evidence="3">
    <location>
        <begin position="4"/>
        <end position="120"/>
    </location>
</feature>
<dbReference type="PROSITE" id="PS50110">
    <property type="entry name" value="RESPONSE_REGULATORY"/>
    <property type="match status" value="1"/>
</dbReference>